<proteinExistence type="predicted"/>
<gene>
    <name evidence="1" type="ORF">METZ01_LOCUS70335</name>
</gene>
<dbReference type="EMBL" id="UINC01004874">
    <property type="protein sequence ID" value="SVA17481.1"/>
    <property type="molecule type" value="Genomic_DNA"/>
</dbReference>
<sequence>MTIQFSVMILQASPSKFVIKKLKWTAVRG</sequence>
<dbReference type="AlphaFoldDB" id="A0A381TPS2"/>
<protein>
    <submittedName>
        <fullName evidence="1">Uncharacterized protein</fullName>
    </submittedName>
</protein>
<evidence type="ECO:0000313" key="1">
    <source>
        <dbReference type="EMBL" id="SVA17481.1"/>
    </source>
</evidence>
<organism evidence="1">
    <name type="scientific">marine metagenome</name>
    <dbReference type="NCBI Taxonomy" id="408172"/>
    <lineage>
        <taxon>unclassified sequences</taxon>
        <taxon>metagenomes</taxon>
        <taxon>ecological metagenomes</taxon>
    </lineage>
</organism>
<name>A0A381TPS2_9ZZZZ</name>
<accession>A0A381TPS2</accession>
<reference evidence="1" key="1">
    <citation type="submission" date="2018-05" db="EMBL/GenBank/DDBJ databases">
        <authorList>
            <person name="Lanie J.A."/>
            <person name="Ng W.-L."/>
            <person name="Kazmierczak K.M."/>
            <person name="Andrzejewski T.M."/>
            <person name="Davidsen T.M."/>
            <person name="Wayne K.J."/>
            <person name="Tettelin H."/>
            <person name="Glass J.I."/>
            <person name="Rusch D."/>
            <person name="Podicherti R."/>
            <person name="Tsui H.-C.T."/>
            <person name="Winkler M.E."/>
        </authorList>
    </citation>
    <scope>NUCLEOTIDE SEQUENCE</scope>
</reference>